<reference evidence="2" key="1">
    <citation type="journal article" date="2019" name="bioRxiv">
        <title>The Genome of the Zebra Mussel, Dreissena polymorpha: A Resource for Invasive Species Research.</title>
        <authorList>
            <person name="McCartney M.A."/>
            <person name="Auch B."/>
            <person name="Kono T."/>
            <person name="Mallez S."/>
            <person name="Zhang Y."/>
            <person name="Obille A."/>
            <person name="Becker A."/>
            <person name="Abrahante J.E."/>
            <person name="Garbe J."/>
            <person name="Badalamenti J.P."/>
            <person name="Herman A."/>
            <person name="Mangelson H."/>
            <person name="Liachko I."/>
            <person name="Sullivan S."/>
            <person name="Sone E.D."/>
            <person name="Koren S."/>
            <person name="Silverstein K.A.T."/>
            <person name="Beckman K.B."/>
            <person name="Gohl D.M."/>
        </authorList>
    </citation>
    <scope>NUCLEOTIDE SEQUENCE</scope>
    <source>
        <strain evidence="2">Duluth1</strain>
        <tissue evidence="2">Whole animal</tissue>
    </source>
</reference>
<evidence type="ECO:0000313" key="2">
    <source>
        <dbReference type="EMBL" id="KAH3841632.1"/>
    </source>
</evidence>
<proteinExistence type="predicted"/>
<dbReference type="Proteomes" id="UP000828390">
    <property type="component" value="Unassembled WGS sequence"/>
</dbReference>
<feature type="chain" id="PRO_5039301300" description="Secreted protein" evidence="1">
    <location>
        <begin position="17"/>
        <end position="121"/>
    </location>
</feature>
<feature type="signal peptide" evidence="1">
    <location>
        <begin position="1"/>
        <end position="16"/>
    </location>
</feature>
<keyword evidence="3" id="KW-1185">Reference proteome</keyword>
<reference evidence="2" key="2">
    <citation type="submission" date="2020-11" db="EMBL/GenBank/DDBJ databases">
        <authorList>
            <person name="McCartney M.A."/>
            <person name="Auch B."/>
            <person name="Kono T."/>
            <person name="Mallez S."/>
            <person name="Becker A."/>
            <person name="Gohl D.M."/>
            <person name="Silverstein K.A.T."/>
            <person name="Koren S."/>
            <person name="Bechman K.B."/>
            <person name="Herman A."/>
            <person name="Abrahante J.E."/>
            <person name="Garbe J."/>
        </authorList>
    </citation>
    <scope>NUCLEOTIDE SEQUENCE</scope>
    <source>
        <strain evidence="2">Duluth1</strain>
        <tissue evidence="2">Whole animal</tissue>
    </source>
</reference>
<name>A0A9D4KLV2_DREPO</name>
<evidence type="ECO:0000256" key="1">
    <source>
        <dbReference type="SAM" id="SignalP"/>
    </source>
</evidence>
<evidence type="ECO:0008006" key="4">
    <source>
        <dbReference type="Google" id="ProtNLM"/>
    </source>
</evidence>
<sequence length="121" mass="13079">MVQPVLLVQSVTNALALALLPRLHVAAVNINQLLDRHHAVHALQAATAPILAVAALHVPPVQLGTLATLLHRQNVDMDSIVQQVQVLVQHAQQVTNALTQPLALQPNVWLVPMHQQDPKTA</sequence>
<accession>A0A9D4KLV2</accession>
<comment type="caution">
    <text evidence="2">The sequence shown here is derived from an EMBL/GenBank/DDBJ whole genome shotgun (WGS) entry which is preliminary data.</text>
</comment>
<keyword evidence="1" id="KW-0732">Signal</keyword>
<dbReference type="AlphaFoldDB" id="A0A9D4KLV2"/>
<evidence type="ECO:0000313" key="3">
    <source>
        <dbReference type="Proteomes" id="UP000828390"/>
    </source>
</evidence>
<organism evidence="2 3">
    <name type="scientific">Dreissena polymorpha</name>
    <name type="common">Zebra mussel</name>
    <name type="synonym">Mytilus polymorpha</name>
    <dbReference type="NCBI Taxonomy" id="45954"/>
    <lineage>
        <taxon>Eukaryota</taxon>
        <taxon>Metazoa</taxon>
        <taxon>Spiralia</taxon>
        <taxon>Lophotrochozoa</taxon>
        <taxon>Mollusca</taxon>
        <taxon>Bivalvia</taxon>
        <taxon>Autobranchia</taxon>
        <taxon>Heteroconchia</taxon>
        <taxon>Euheterodonta</taxon>
        <taxon>Imparidentia</taxon>
        <taxon>Neoheterodontei</taxon>
        <taxon>Myida</taxon>
        <taxon>Dreissenoidea</taxon>
        <taxon>Dreissenidae</taxon>
        <taxon>Dreissena</taxon>
    </lineage>
</organism>
<protein>
    <recommendedName>
        <fullName evidence="4">Secreted protein</fullName>
    </recommendedName>
</protein>
<dbReference type="EMBL" id="JAIWYP010000004">
    <property type="protein sequence ID" value="KAH3841632.1"/>
    <property type="molecule type" value="Genomic_DNA"/>
</dbReference>
<gene>
    <name evidence="2" type="ORF">DPMN_115105</name>
</gene>